<evidence type="ECO:0000313" key="3">
    <source>
        <dbReference type="Proteomes" id="UP001642464"/>
    </source>
</evidence>
<gene>
    <name evidence="2" type="ORF">SCF082_LOCUS30602</name>
</gene>
<comment type="caution">
    <text evidence="2">The sequence shown here is derived from an EMBL/GenBank/DDBJ whole genome shotgun (WGS) entry which is preliminary data.</text>
</comment>
<accession>A0ABP0N1R5</accession>
<feature type="non-terminal residue" evidence="2">
    <location>
        <position position="427"/>
    </location>
</feature>
<proteinExistence type="predicted"/>
<name>A0ABP0N1R5_9DINO</name>
<dbReference type="EMBL" id="CAXAMM010025384">
    <property type="protein sequence ID" value="CAK9056884.1"/>
    <property type="molecule type" value="Genomic_DNA"/>
</dbReference>
<keyword evidence="3" id="KW-1185">Reference proteome</keyword>
<dbReference type="Proteomes" id="UP001642464">
    <property type="component" value="Unassembled WGS sequence"/>
</dbReference>
<organism evidence="2 3">
    <name type="scientific">Durusdinium trenchii</name>
    <dbReference type="NCBI Taxonomy" id="1381693"/>
    <lineage>
        <taxon>Eukaryota</taxon>
        <taxon>Sar</taxon>
        <taxon>Alveolata</taxon>
        <taxon>Dinophyceae</taxon>
        <taxon>Suessiales</taxon>
        <taxon>Symbiodiniaceae</taxon>
        <taxon>Durusdinium</taxon>
    </lineage>
</organism>
<sequence>MVTEILRAIQEEVITRFPDRFQNHHGKPATVYMTTSTEAWNEALDMANSTFQATRYKQFVLPVSDPLFKKAWELTQWNHMERVQIAWQPITWRFPTHVPHTHRAAAMRYTDGTMEVIEEDLGKLRHPRARFTKPVQLAIFMFGQNNAEAEVTPSASKRPRSDPSLGTQDPQQFQPQELHPSQSQEDDPLRLVRKDADEITFPPELKLTAEIKLAVKRMHKNLGLPDQTAVRDVKGTNYLVLGIIDEVTHLHVGTLLANRTPEEASNRPRRFIPLDAMDEAEVYVDYIPAEAHNKIGLVERHNATYRSLMERIVDAQGVTGYDQMDIVTAMASHAKNSCTWSTGRPPYVAAFGRIARQGLELLSDPHGLITGQTRSQAQQFADTIRAEAQQQLAAMSIDSTLRRALLRNTTPGPSDIPEIGSTVAYWR</sequence>
<feature type="region of interest" description="Disordered" evidence="1">
    <location>
        <begin position="150"/>
        <end position="188"/>
    </location>
</feature>
<reference evidence="2 3" key="1">
    <citation type="submission" date="2024-02" db="EMBL/GenBank/DDBJ databases">
        <authorList>
            <person name="Chen Y."/>
            <person name="Shah S."/>
            <person name="Dougan E. K."/>
            <person name="Thang M."/>
            <person name="Chan C."/>
        </authorList>
    </citation>
    <scope>NUCLEOTIDE SEQUENCE [LARGE SCALE GENOMIC DNA]</scope>
</reference>
<feature type="compositionally biased region" description="Polar residues" evidence="1">
    <location>
        <begin position="164"/>
        <end position="183"/>
    </location>
</feature>
<evidence type="ECO:0000313" key="2">
    <source>
        <dbReference type="EMBL" id="CAK9056884.1"/>
    </source>
</evidence>
<evidence type="ECO:0000256" key="1">
    <source>
        <dbReference type="SAM" id="MobiDB-lite"/>
    </source>
</evidence>
<protein>
    <submittedName>
        <fullName evidence="2">Heat shock protein sti1-like</fullName>
    </submittedName>
</protein>